<feature type="compositionally biased region" description="Low complexity" evidence="5">
    <location>
        <begin position="482"/>
        <end position="499"/>
    </location>
</feature>
<dbReference type="InterPro" id="IPR051212">
    <property type="entry name" value="Type-I_RE_S_subunit"/>
</dbReference>
<evidence type="ECO:0000256" key="5">
    <source>
        <dbReference type="SAM" id="MobiDB-lite"/>
    </source>
</evidence>
<dbReference type="PANTHER" id="PTHR43140:SF1">
    <property type="entry name" value="TYPE I RESTRICTION ENZYME ECOKI SPECIFICITY SUBUNIT"/>
    <property type="match status" value="1"/>
</dbReference>
<dbReference type="InterPro" id="IPR000055">
    <property type="entry name" value="Restrct_endonuc_typeI_TRD"/>
</dbReference>
<dbReference type="RefSeq" id="WP_189698421.1">
    <property type="nucleotide sequence ID" value="NZ_BMTA01000008.1"/>
</dbReference>
<dbReference type="GO" id="GO:0004519">
    <property type="term" value="F:endonuclease activity"/>
    <property type="evidence" value="ECO:0007669"/>
    <property type="project" value="UniProtKB-KW"/>
</dbReference>
<dbReference type="AlphaFoldDB" id="A0A7M2TES5"/>
<dbReference type="GO" id="GO:0009307">
    <property type="term" value="P:DNA restriction-modification system"/>
    <property type="evidence" value="ECO:0007669"/>
    <property type="project" value="UniProtKB-KW"/>
</dbReference>
<feature type="domain" description="Type I restriction modification DNA specificity" evidence="6">
    <location>
        <begin position="11"/>
        <end position="176"/>
    </location>
</feature>
<keyword evidence="7" id="KW-0255">Endonuclease</keyword>
<evidence type="ECO:0000256" key="3">
    <source>
        <dbReference type="ARBA" id="ARBA00023125"/>
    </source>
</evidence>
<dbReference type="CDD" id="cd17253">
    <property type="entry name" value="RMtype1_S_Eco933I-TRD2-CR2_like"/>
    <property type="match status" value="1"/>
</dbReference>
<dbReference type="Gene3D" id="3.90.220.20">
    <property type="entry name" value="DNA methylase specificity domains"/>
    <property type="match status" value="2"/>
</dbReference>
<dbReference type="EMBL" id="CP063374">
    <property type="protein sequence ID" value="QOV46659.1"/>
    <property type="molecule type" value="Genomic_DNA"/>
</dbReference>
<keyword evidence="7" id="KW-0378">Hydrolase</keyword>
<organism evidence="7 8">
    <name type="scientific">Streptomyces chromofuscus</name>
    <dbReference type="NCBI Taxonomy" id="42881"/>
    <lineage>
        <taxon>Bacteria</taxon>
        <taxon>Bacillati</taxon>
        <taxon>Actinomycetota</taxon>
        <taxon>Actinomycetes</taxon>
        <taxon>Kitasatosporales</taxon>
        <taxon>Streptomycetaceae</taxon>
        <taxon>Streptomyces</taxon>
    </lineage>
</organism>
<feature type="compositionally biased region" description="Pro residues" evidence="5">
    <location>
        <begin position="472"/>
        <end position="481"/>
    </location>
</feature>
<feature type="domain" description="Type I restriction modification DNA specificity" evidence="6">
    <location>
        <begin position="220"/>
        <end position="389"/>
    </location>
</feature>
<dbReference type="CDD" id="cd17517">
    <property type="entry name" value="RMtype1_S_EcoKI_StySPI-TRD2-CR2_like"/>
    <property type="match status" value="1"/>
</dbReference>
<dbReference type="InterPro" id="IPR044946">
    <property type="entry name" value="Restrct_endonuc_typeI_TRD_sf"/>
</dbReference>
<keyword evidence="8" id="KW-1185">Reference proteome</keyword>
<accession>A0A7M2TES5</accession>
<dbReference type="SUPFAM" id="SSF116734">
    <property type="entry name" value="DNA methylase specificity domain"/>
    <property type="match status" value="2"/>
</dbReference>
<proteinExistence type="inferred from homology"/>
<protein>
    <submittedName>
        <fullName evidence="7">Restriction endonuclease subunit S</fullName>
    </submittedName>
</protein>
<name>A0A7M2TES5_STRCW</name>
<evidence type="ECO:0000256" key="2">
    <source>
        <dbReference type="ARBA" id="ARBA00022747"/>
    </source>
</evidence>
<dbReference type="Pfam" id="PF01420">
    <property type="entry name" value="Methylase_S"/>
    <property type="match status" value="2"/>
</dbReference>
<feature type="region of interest" description="Disordered" evidence="5">
    <location>
        <begin position="444"/>
        <end position="499"/>
    </location>
</feature>
<comment type="subunit">
    <text evidence="4">The methyltransferase is composed of M and S polypeptides.</text>
</comment>
<reference evidence="7 8" key="1">
    <citation type="submission" date="2020-10" db="EMBL/GenBank/DDBJ databases">
        <title>Streptomyces chromofuscus complate genome analysis.</title>
        <authorList>
            <person name="Anwar N."/>
        </authorList>
    </citation>
    <scope>NUCLEOTIDE SEQUENCE [LARGE SCALE GENOMIC DNA]</scope>
    <source>
        <strain evidence="7 8">DSM 40273</strain>
    </source>
</reference>
<dbReference type="REBASE" id="453412">
    <property type="entry name" value="S.Sch40273ORF12610P"/>
</dbReference>
<sequence length="499" mass="54144">MSEGGIPSGVPKGWVRVRLDEVAEVRLGRQRSPKNHSGTQMRPYLRAANVDWNGLKLDDVKEMNFTDDEVAVYGLKKGDIVLSEASGSASEVGKPAIWNDQIPNCCLQNTLIRVRSYGVDPQYLLHFLRSEAMRGAFVEHSRGVGIHHIGAARLAAWQVPVPPLKEQRRIVAALEEQLSRLDAAAGSAAQVRSKLLAYKASREREIVPSPQAGAAEQPLPGEWRMVRLSDISHSSGYGTSTKCGYDGAGGAVLRIPNIQSGTINTADLKYALDADLDLDAYKVSAGDLLVVRTNGSRDLIGRVAVSREDTDYAFASYLIRFKIKTDDAFPDWVSRILSTRPWRQLIESAAASTAGQYNLNLKKLGSLPIPLPPLEEQRSLTVALDEIDASVRRLTSAVDDASLKGEALRRSLLAEAFAGRLIPQDPADEPADALLDRIRAECEAAGATKSRRRSPRRAPAQRKRTPDTAPVPDAPPPPPADAPALATATQPTLDLEIPS</sequence>
<gene>
    <name evidence="7" type="ORF">IPT68_12615</name>
</gene>
<evidence type="ECO:0000313" key="7">
    <source>
        <dbReference type="EMBL" id="QOV46659.1"/>
    </source>
</evidence>
<evidence type="ECO:0000259" key="6">
    <source>
        <dbReference type="Pfam" id="PF01420"/>
    </source>
</evidence>
<feature type="compositionally biased region" description="Basic residues" evidence="5">
    <location>
        <begin position="449"/>
        <end position="463"/>
    </location>
</feature>
<keyword evidence="2" id="KW-0680">Restriction system</keyword>
<dbReference type="Proteomes" id="UP000594008">
    <property type="component" value="Chromosome"/>
</dbReference>
<keyword evidence="7" id="KW-0540">Nuclease</keyword>
<evidence type="ECO:0000256" key="1">
    <source>
        <dbReference type="ARBA" id="ARBA00010923"/>
    </source>
</evidence>
<comment type="similarity">
    <text evidence="1">Belongs to the type-I restriction system S methylase family.</text>
</comment>
<keyword evidence="3" id="KW-0238">DNA-binding</keyword>
<dbReference type="GO" id="GO:0003677">
    <property type="term" value="F:DNA binding"/>
    <property type="evidence" value="ECO:0007669"/>
    <property type="project" value="UniProtKB-KW"/>
</dbReference>
<dbReference type="PANTHER" id="PTHR43140">
    <property type="entry name" value="TYPE-1 RESTRICTION ENZYME ECOKI SPECIFICITY PROTEIN"/>
    <property type="match status" value="1"/>
</dbReference>
<dbReference type="KEGG" id="schf:IPT68_12615"/>
<evidence type="ECO:0000256" key="4">
    <source>
        <dbReference type="ARBA" id="ARBA00038652"/>
    </source>
</evidence>
<evidence type="ECO:0000313" key="8">
    <source>
        <dbReference type="Proteomes" id="UP000594008"/>
    </source>
</evidence>